<dbReference type="STRING" id="151549.A0A4C1XNW6"/>
<organism evidence="1 2">
    <name type="scientific">Eumeta variegata</name>
    <name type="common">Bagworm moth</name>
    <name type="synonym">Eumeta japonica</name>
    <dbReference type="NCBI Taxonomy" id="151549"/>
    <lineage>
        <taxon>Eukaryota</taxon>
        <taxon>Metazoa</taxon>
        <taxon>Ecdysozoa</taxon>
        <taxon>Arthropoda</taxon>
        <taxon>Hexapoda</taxon>
        <taxon>Insecta</taxon>
        <taxon>Pterygota</taxon>
        <taxon>Neoptera</taxon>
        <taxon>Endopterygota</taxon>
        <taxon>Lepidoptera</taxon>
        <taxon>Glossata</taxon>
        <taxon>Ditrysia</taxon>
        <taxon>Tineoidea</taxon>
        <taxon>Psychidae</taxon>
        <taxon>Oiketicinae</taxon>
        <taxon>Eumeta</taxon>
    </lineage>
</organism>
<dbReference type="AlphaFoldDB" id="A0A4C1XNW6"/>
<reference evidence="1 2" key="1">
    <citation type="journal article" date="2019" name="Commun. Biol.">
        <title>The bagworm genome reveals a unique fibroin gene that provides high tensile strength.</title>
        <authorList>
            <person name="Kono N."/>
            <person name="Nakamura H."/>
            <person name="Ohtoshi R."/>
            <person name="Tomita M."/>
            <person name="Numata K."/>
            <person name="Arakawa K."/>
        </authorList>
    </citation>
    <scope>NUCLEOTIDE SEQUENCE [LARGE SCALE GENOMIC DNA]</scope>
</reference>
<evidence type="ECO:0000313" key="2">
    <source>
        <dbReference type="Proteomes" id="UP000299102"/>
    </source>
</evidence>
<dbReference type="OrthoDB" id="10017160at2759"/>
<proteinExistence type="predicted"/>
<protein>
    <recommendedName>
        <fullName evidence="3">Mos1 transposase HTH domain-containing protein</fullName>
    </recommendedName>
</protein>
<keyword evidence="2" id="KW-1185">Reference proteome</keyword>
<name>A0A4C1XNW6_EUMVA</name>
<dbReference type="Proteomes" id="UP000299102">
    <property type="component" value="Unassembled WGS sequence"/>
</dbReference>
<dbReference type="PANTHER" id="PTHR46060">
    <property type="entry name" value="MARINER MOS1 TRANSPOSASE-LIKE PROTEIN"/>
    <property type="match status" value="1"/>
</dbReference>
<gene>
    <name evidence="1" type="ORF">EVAR_49984_1</name>
</gene>
<dbReference type="PANTHER" id="PTHR46060:SF1">
    <property type="entry name" value="MARINER MOS1 TRANSPOSASE-LIKE PROTEIN"/>
    <property type="match status" value="1"/>
</dbReference>
<evidence type="ECO:0008006" key="3">
    <source>
        <dbReference type="Google" id="ProtNLM"/>
    </source>
</evidence>
<sequence>MIFNYFKFNLTVQQNLARLRTAFNDEAPCKTTIYNWFAEINRGRVNLSDEFRDGRPSTAVNIKTIGAVCHMIETDRHVTGHETRLSLGIGMSRIQSILHKHLTMKKLCARWISHNLTDAQKTDRVISVQCHAYQIEGRGVKFGVGHSNG</sequence>
<comment type="caution">
    <text evidence="1">The sequence shown here is derived from an EMBL/GenBank/DDBJ whole genome shotgun (WGS) entry which is preliminary data.</text>
</comment>
<evidence type="ECO:0000313" key="1">
    <source>
        <dbReference type="EMBL" id="GBP65178.1"/>
    </source>
</evidence>
<dbReference type="EMBL" id="BGZK01000922">
    <property type="protein sequence ID" value="GBP65178.1"/>
    <property type="molecule type" value="Genomic_DNA"/>
</dbReference>
<accession>A0A4C1XNW6</accession>
<dbReference type="InterPro" id="IPR052709">
    <property type="entry name" value="Transposase-MT_Hybrid"/>
</dbReference>